<evidence type="ECO:0000256" key="1">
    <source>
        <dbReference type="ARBA" id="ARBA00000185"/>
    </source>
</evidence>
<dbReference type="GO" id="GO:0005524">
    <property type="term" value="F:ATP binding"/>
    <property type="evidence" value="ECO:0007669"/>
    <property type="project" value="InterPro"/>
</dbReference>
<dbReference type="GO" id="GO:0007131">
    <property type="term" value="P:reciprocal meiotic recombination"/>
    <property type="evidence" value="ECO:0007669"/>
    <property type="project" value="TreeGrafter"/>
</dbReference>
<keyword evidence="5" id="KW-0479">Metal-binding</keyword>
<dbReference type="InterPro" id="IPR036388">
    <property type="entry name" value="WH-like_DNA-bd_sf"/>
</dbReference>
<dbReference type="Gene3D" id="1.10.10.10">
    <property type="entry name" value="Winged helix-like DNA-binding domain superfamily/Winged helix DNA-binding domain"/>
    <property type="match status" value="1"/>
</dbReference>
<comment type="cofactor">
    <cofactor evidence="2">
        <name>Mg(2+)</name>
        <dbReference type="ChEBI" id="CHEBI:18420"/>
    </cofactor>
</comment>
<dbReference type="EC" id="5.6.2.2" evidence="4"/>
<dbReference type="InterPro" id="IPR036078">
    <property type="entry name" value="Spo11/TopoVI_A_sf"/>
</dbReference>
<comment type="similarity">
    <text evidence="3 10">Belongs to the TOP6A family.</text>
</comment>
<dbReference type="PROSITE" id="PS52041">
    <property type="entry name" value="TOPO_IIB"/>
    <property type="match status" value="1"/>
</dbReference>
<gene>
    <name evidence="13" type="primary">SPO11</name>
    <name evidence="13" type="ORF">LTR77_008139</name>
</gene>
<dbReference type="SUPFAM" id="SSF56726">
    <property type="entry name" value="DNA topoisomerase IV, alpha subunit"/>
    <property type="match status" value="1"/>
</dbReference>
<dbReference type="GO" id="GO:0003677">
    <property type="term" value="F:DNA binding"/>
    <property type="evidence" value="ECO:0007669"/>
    <property type="project" value="UniProtKB-UniRule"/>
</dbReference>
<dbReference type="GO" id="GO:0046872">
    <property type="term" value="F:metal ion binding"/>
    <property type="evidence" value="ECO:0007669"/>
    <property type="project" value="UniProtKB-KW"/>
</dbReference>
<evidence type="ECO:0000313" key="14">
    <source>
        <dbReference type="Proteomes" id="UP001337655"/>
    </source>
</evidence>
<feature type="domain" description="Topoisomerase 6 subunit A/Spo11 TOPRIM" evidence="12">
    <location>
        <begin position="202"/>
        <end position="364"/>
    </location>
</feature>
<dbReference type="Pfam" id="PF21180">
    <property type="entry name" value="TOP6A-Spo11_Toprim"/>
    <property type="match status" value="1"/>
</dbReference>
<evidence type="ECO:0000256" key="4">
    <source>
        <dbReference type="ARBA" id="ARBA00012895"/>
    </source>
</evidence>
<dbReference type="PRINTS" id="PR01550">
    <property type="entry name" value="TOP6AFAMILY"/>
</dbReference>
<evidence type="ECO:0000256" key="6">
    <source>
        <dbReference type="ARBA" id="ARBA00022842"/>
    </source>
</evidence>
<sequence length="382" mass="42388">MDDEDFEDLFAEADLLQGSSQESLTAQLTDVNVLDRIEEVFERVLEASSTKDELAIELQRRPRTNRPVLGHRPDAGRGHVRFPGKTAEEAWRFTVVVRILELIHETLRTGAVISKRDVYYRDPALFGSQTQVDRYVDDIAYTFSVPRASLNIAAAAKGLLAGAVSFCRRDGSICSASTDREGMLIAALRELLSCDVSKVKWILVIEKEATFRSIAASEFWDTVATDGVIVTGKGYPDIATRAMVRYMSTPSPQNGFMAPPVYGLVDHDPDGLAILSVYKSGSIALAHEGEDLLVPRLQWLGLRREQFLAEENLLIPNQALLTLTTRDRRRAIKMLERCDDPGMRTALQSMLVMHTKAELQILDSNPGGMTNLLRSALGYDGC</sequence>
<keyword evidence="14" id="KW-1185">Reference proteome</keyword>
<comment type="catalytic activity">
    <reaction evidence="1 10">
        <text>ATP-dependent breakage, passage and rejoining of double-stranded DNA.</text>
        <dbReference type="EC" id="5.6.2.2"/>
    </reaction>
</comment>
<dbReference type="InterPro" id="IPR002815">
    <property type="entry name" value="Spo11/TopoVI_A"/>
</dbReference>
<dbReference type="GeneID" id="89929473"/>
<dbReference type="CDD" id="cd00223">
    <property type="entry name" value="TOPRIM_TopoIIB_SPO"/>
    <property type="match status" value="1"/>
</dbReference>
<organism evidence="13 14">
    <name type="scientific">Saxophila tyrrhenica</name>
    <dbReference type="NCBI Taxonomy" id="1690608"/>
    <lineage>
        <taxon>Eukaryota</taxon>
        <taxon>Fungi</taxon>
        <taxon>Dikarya</taxon>
        <taxon>Ascomycota</taxon>
        <taxon>Pezizomycotina</taxon>
        <taxon>Dothideomycetes</taxon>
        <taxon>Dothideomycetidae</taxon>
        <taxon>Mycosphaerellales</taxon>
        <taxon>Extremaceae</taxon>
        <taxon>Saxophila</taxon>
    </lineage>
</organism>
<evidence type="ECO:0000259" key="11">
    <source>
        <dbReference type="Pfam" id="PF04406"/>
    </source>
</evidence>
<feature type="active site" description="O-(5'-phospho-DNA)-tyrosine intermediate" evidence="10">
    <location>
        <position position="120"/>
    </location>
</feature>
<dbReference type="Proteomes" id="UP001337655">
    <property type="component" value="Unassembled WGS sequence"/>
</dbReference>
<evidence type="ECO:0000256" key="10">
    <source>
        <dbReference type="PROSITE-ProRule" id="PRU01385"/>
    </source>
</evidence>
<keyword evidence="9 10" id="KW-0413">Isomerase</keyword>
<dbReference type="RefSeq" id="XP_064656478.1">
    <property type="nucleotide sequence ID" value="XM_064805373.1"/>
</dbReference>
<evidence type="ECO:0000256" key="9">
    <source>
        <dbReference type="ARBA" id="ARBA00023235"/>
    </source>
</evidence>
<dbReference type="GO" id="GO:0000228">
    <property type="term" value="C:nuclear chromosome"/>
    <property type="evidence" value="ECO:0007669"/>
    <property type="project" value="TreeGrafter"/>
</dbReference>
<keyword evidence="6" id="KW-0460">Magnesium</keyword>
<dbReference type="InterPro" id="IPR013049">
    <property type="entry name" value="Spo11/TopoVI_A_N"/>
</dbReference>
<dbReference type="GO" id="GO:0003918">
    <property type="term" value="F:DNA topoisomerase type II (double strand cut, ATP-hydrolyzing) activity"/>
    <property type="evidence" value="ECO:0007669"/>
    <property type="project" value="UniProtKB-UniRule"/>
</dbReference>
<dbReference type="GO" id="GO:0042138">
    <property type="term" value="P:meiotic DNA double-strand break formation"/>
    <property type="evidence" value="ECO:0007669"/>
    <property type="project" value="TreeGrafter"/>
</dbReference>
<feature type="domain" description="Spo11/DNA topoisomerase VI subunit A N-terminal" evidence="11">
    <location>
        <begin position="91"/>
        <end position="152"/>
    </location>
</feature>
<evidence type="ECO:0000256" key="7">
    <source>
        <dbReference type="ARBA" id="ARBA00023029"/>
    </source>
</evidence>
<dbReference type="GO" id="GO:0000706">
    <property type="term" value="P:meiotic DNA double-strand break processing"/>
    <property type="evidence" value="ECO:0007669"/>
    <property type="project" value="TreeGrafter"/>
</dbReference>
<evidence type="ECO:0000256" key="2">
    <source>
        <dbReference type="ARBA" id="ARBA00001946"/>
    </source>
</evidence>
<dbReference type="PANTHER" id="PTHR10848:SF0">
    <property type="entry name" value="MEIOTIC RECOMBINATION PROTEIN SPO11"/>
    <property type="match status" value="1"/>
</dbReference>
<proteinExistence type="inferred from homology"/>
<dbReference type="PANTHER" id="PTHR10848">
    <property type="entry name" value="MEIOTIC RECOMBINATION PROTEIN SPO11"/>
    <property type="match status" value="1"/>
</dbReference>
<evidence type="ECO:0000256" key="5">
    <source>
        <dbReference type="ARBA" id="ARBA00022723"/>
    </source>
</evidence>
<evidence type="ECO:0000259" key="12">
    <source>
        <dbReference type="Pfam" id="PF21180"/>
    </source>
</evidence>
<protein>
    <recommendedName>
        <fullName evidence="4">DNA topoisomerase (ATP-hydrolyzing)</fullName>
        <ecNumber evidence="4">5.6.2.2</ecNumber>
    </recommendedName>
</protein>
<evidence type="ECO:0000256" key="8">
    <source>
        <dbReference type="ARBA" id="ARBA00023125"/>
    </source>
</evidence>
<dbReference type="Pfam" id="PF04406">
    <property type="entry name" value="TP6A_N"/>
    <property type="match status" value="1"/>
</dbReference>
<evidence type="ECO:0000313" key="13">
    <source>
        <dbReference type="EMBL" id="KAK5166596.1"/>
    </source>
</evidence>
<reference evidence="13 14" key="1">
    <citation type="submission" date="2023-08" db="EMBL/GenBank/DDBJ databases">
        <title>Black Yeasts Isolated from many extreme environments.</title>
        <authorList>
            <person name="Coleine C."/>
            <person name="Stajich J.E."/>
            <person name="Selbmann L."/>
        </authorList>
    </citation>
    <scope>NUCLEOTIDE SEQUENCE [LARGE SCALE GENOMIC DNA]</scope>
    <source>
        <strain evidence="13 14">CCFEE 5935</strain>
    </source>
</reference>
<comment type="caution">
    <text evidence="13">The sequence shown here is derived from an EMBL/GenBank/DDBJ whole genome shotgun (WGS) entry which is preliminary data.</text>
</comment>
<dbReference type="EMBL" id="JAVRRT010000013">
    <property type="protein sequence ID" value="KAK5166596.1"/>
    <property type="molecule type" value="Genomic_DNA"/>
</dbReference>
<keyword evidence="8 10" id="KW-0238">DNA-binding</keyword>
<accession>A0AAV9P5R4</accession>
<evidence type="ECO:0000256" key="3">
    <source>
        <dbReference type="ARBA" id="ARBA00006559"/>
    </source>
</evidence>
<name>A0AAV9P5R4_9PEZI</name>
<keyword evidence="7 10" id="KW-0799">Topoisomerase</keyword>
<dbReference type="InterPro" id="IPR034136">
    <property type="entry name" value="TOPRIM_Topo6A/Spo11"/>
</dbReference>
<dbReference type="AlphaFoldDB" id="A0AAV9P5R4"/>
<dbReference type="Gene3D" id="3.40.1360.10">
    <property type="match status" value="1"/>
</dbReference>